<name>A0AAD8YZG8_9TELE</name>
<proteinExistence type="predicted"/>
<sequence>MEQSMAQRLSGVSHATQTGRQRLAAAAQKPAPEKPGLLQYQQPKSPLQRSPAFYSTSSPKARSREARPSTVPAAQKPAPEKPGLLQYQQPKSPLQRSPAFYSTSSPKARSREARPSTVPAAQKPAPEKPGLLPARNIILVVKAVGDELRPSQRDVQSGQRQVPVSEAHQLHGSRALALILHLLRDHFQVGCSGWLRGPTHTGGSVTQQVPGRRC</sequence>
<gene>
    <name evidence="2" type="ORF">P4O66_015730</name>
</gene>
<reference evidence="2" key="1">
    <citation type="submission" date="2023-03" db="EMBL/GenBank/DDBJ databases">
        <title>Electrophorus voltai genome.</title>
        <authorList>
            <person name="Bian C."/>
        </authorList>
    </citation>
    <scope>NUCLEOTIDE SEQUENCE</scope>
    <source>
        <strain evidence="2">CB-2022</strain>
        <tissue evidence="2">Muscle</tissue>
    </source>
</reference>
<protein>
    <submittedName>
        <fullName evidence="2">Uncharacterized protein</fullName>
    </submittedName>
</protein>
<feature type="region of interest" description="Disordered" evidence="1">
    <location>
        <begin position="1"/>
        <end position="129"/>
    </location>
</feature>
<evidence type="ECO:0000256" key="1">
    <source>
        <dbReference type="SAM" id="MobiDB-lite"/>
    </source>
</evidence>
<comment type="caution">
    <text evidence="2">The sequence shown here is derived from an EMBL/GenBank/DDBJ whole genome shotgun (WGS) entry which is preliminary data.</text>
</comment>
<evidence type="ECO:0000313" key="3">
    <source>
        <dbReference type="Proteomes" id="UP001239994"/>
    </source>
</evidence>
<accession>A0AAD8YZG8</accession>
<keyword evidence="3" id="KW-1185">Reference proteome</keyword>
<feature type="compositionally biased region" description="Polar residues" evidence="1">
    <location>
        <begin position="86"/>
        <end position="107"/>
    </location>
</feature>
<evidence type="ECO:0000313" key="2">
    <source>
        <dbReference type="EMBL" id="KAK1789847.1"/>
    </source>
</evidence>
<organism evidence="2 3">
    <name type="scientific">Electrophorus voltai</name>
    <dbReference type="NCBI Taxonomy" id="2609070"/>
    <lineage>
        <taxon>Eukaryota</taxon>
        <taxon>Metazoa</taxon>
        <taxon>Chordata</taxon>
        <taxon>Craniata</taxon>
        <taxon>Vertebrata</taxon>
        <taxon>Euteleostomi</taxon>
        <taxon>Actinopterygii</taxon>
        <taxon>Neopterygii</taxon>
        <taxon>Teleostei</taxon>
        <taxon>Ostariophysi</taxon>
        <taxon>Gymnotiformes</taxon>
        <taxon>Gymnotoidei</taxon>
        <taxon>Gymnotidae</taxon>
        <taxon>Electrophorus</taxon>
    </lineage>
</organism>
<feature type="compositionally biased region" description="Polar residues" evidence="1">
    <location>
        <begin position="39"/>
        <end position="60"/>
    </location>
</feature>
<dbReference type="EMBL" id="JAROKS010000022">
    <property type="protein sequence ID" value="KAK1789847.1"/>
    <property type="molecule type" value="Genomic_DNA"/>
</dbReference>
<dbReference type="AlphaFoldDB" id="A0AAD8YZG8"/>
<dbReference type="Proteomes" id="UP001239994">
    <property type="component" value="Unassembled WGS sequence"/>
</dbReference>